<protein>
    <submittedName>
        <fullName evidence="1">Uncharacterized protein</fullName>
    </submittedName>
</protein>
<organism evidence="1 2">
    <name type="scientific">Cichorium intybus</name>
    <name type="common">Chicory</name>
    <dbReference type="NCBI Taxonomy" id="13427"/>
    <lineage>
        <taxon>Eukaryota</taxon>
        <taxon>Viridiplantae</taxon>
        <taxon>Streptophyta</taxon>
        <taxon>Embryophyta</taxon>
        <taxon>Tracheophyta</taxon>
        <taxon>Spermatophyta</taxon>
        <taxon>Magnoliopsida</taxon>
        <taxon>eudicotyledons</taxon>
        <taxon>Gunneridae</taxon>
        <taxon>Pentapetalae</taxon>
        <taxon>asterids</taxon>
        <taxon>campanulids</taxon>
        <taxon>Asterales</taxon>
        <taxon>Asteraceae</taxon>
        <taxon>Cichorioideae</taxon>
        <taxon>Cichorieae</taxon>
        <taxon>Cichoriinae</taxon>
        <taxon>Cichorium</taxon>
    </lineage>
</organism>
<comment type="caution">
    <text evidence="1">The sequence shown here is derived from an EMBL/GenBank/DDBJ whole genome shotgun (WGS) entry which is preliminary data.</text>
</comment>
<name>A0ACB9BGM5_CICIN</name>
<evidence type="ECO:0000313" key="1">
    <source>
        <dbReference type="EMBL" id="KAI3720941.1"/>
    </source>
</evidence>
<sequence length="76" mass="8416">MFFTELLQSLQVLSMEKFEHLGFLIYVANSDPDIPAAPIPASQIHKQHDKNKELPAVKTASSLSSEQLSVNWGSGF</sequence>
<gene>
    <name evidence="1" type="ORF">L2E82_31940</name>
</gene>
<accession>A0ACB9BGM5</accession>
<reference evidence="2" key="1">
    <citation type="journal article" date="2022" name="Mol. Ecol. Resour.">
        <title>The genomes of chicory, endive, great burdock and yacon provide insights into Asteraceae palaeo-polyploidization history and plant inulin production.</title>
        <authorList>
            <person name="Fan W."/>
            <person name="Wang S."/>
            <person name="Wang H."/>
            <person name="Wang A."/>
            <person name="Jiang F."/>
            <person name="Liu H."/>
            <person name="Zhao H."/>
            <person name="Xu D."/>
            <person name="Zhang Y."/>
        </authorList>
    </citation>
    <scope>NUCLEOTIDE SEQUENCE [LARGE SCALE GENOMIC DNA]</scope>
    <source>
        <strain evidence="2">cv. Punajuju</strain>
    </source>
</reference>
<keyword evidence="2" id="KW-1185">Reference proteome</keyword>
<dbReference type="EMBL" id="CM042014">
    <property type="protein sequence ID" value="KAI3720941.1"/>
    <property type="molecule type" value="Genomic_DNA"/>
</dbReference>
<dbReference type="Proteomes" id="UP001055811">
    <property type="component" value="Linkage Group LG06"/>
</dbReference>
<evidence type="ECO:0000313" key="2">
    <source>
        <dbReference type="Proteomes" id="UP001055811"/>
    </source>
</evidence>
<reference evidence="1 2" key="2">
    <citation type="journal article" date="2022" name="Mol. Ecol. Resour.">
        <title>The genomes of chicory, endive, great burdock and yacon provide insights into Asteraceae paleo-polyploidization history and plant inulin production.</title>
        <authorList>
            <person name="Fan W."/>
            <person name="Wang S."/>
            <person name="Wang H."/>
            <person name="Wang A."/>
            <person name="Jiang F."/>
            <person name="Liu H."/>
            <person name="Zhao H."/>
            <person name="Xu D."/>
            <person name="Zhang Y."/>
        </authorList>
    </citation>
    <scope>NUCLEOTIDE SEQUENCE [LARGE SCALE GENOMIC DNA]</scope>
    <source>
        <strain evidence="2">cv. Punajuju</strain>
        <tissue evidence="1">Leaves</tissue>
    </source>
</reference>
<proteinExistence type="predicted"/>